<dbReference type="InterPro" id="IPR035994">
    <property type="entry name" value="Nucleoside_phosphorylase_sf"/>
</dbReference>
<dbReference type="InterPro" id="IPR000845">
    <property type="entry name" value="Nucleoside_phosphorylase_d"/>
</dbReference>
<gene>
    <name evidence="1" type="primary">mqnB</name>
    <name evidence="5" type="ORF">ADIARSV_2433</name>
</gene>
<dbReference type="EMBL" id="AQPN01000085">
    <property type="protein sequence ID" value="EOR94444.1"/>
    <property type="molecule type" value="Genomic_DNA"/>
</dbReference>
<sequence length="216" mass="23642">MKSLIVSATEFEIAPFLLRFNLQQGINHIGTNQVFILITGVGMVATAFAMGQILSTQSFDFAVNAGIAGSFNSNLKLGEIVQVKEDCFSELGAADGSSFISIDQLGFGTRIANPIPYQVLNVLTSTLIKAKGITVNTVHGSEQEIATIIQQLQPDVESMEGAAFFYSCNKLQIPSIQIRSVSNYVERRDTAKWDIPLAIQMLNQQLILLYQTLYEA</sequence>
<dbReference type="GO" id="GO:0019284">
    <property type="term" value="P:L-methionine salvage from S-adenosylmethionine"/>
    <property type="evidence" value="ECO:0007669"/>
    <property type="project" value="TreeGrafter"/>
</dbReference>
<evidence type="ECO:0000256" key="2">
    <source>
        <dbReference type="NCBIfam" id="TIGR03664"/>
    </source>
</evidence>
<dbReference type="InterPro" id="IPR019963">
    <property type="entry name" value="FL_hydrolase_MqnB"/>
</dbReference>
<dbReference type="SUPFAM" id="SSF53167">
    <property type="entry name" value="Purine and uridine phosphorylases"/>
    <property type="match status" value="1"/>
</dbReference>
<accession>R9GZM4</accession>
<feature type="domain" description="Nucleoside phosphorylase" evidence="4">
    <location>
        <begin position="29"/>
        <end position="193"/>
    </location>
</feature>
<dbReference type="STRING" id="1150600.ADIARSV_2433"/>
<evidence type="ECO:0000313" key="5">
    <source>
        <dbReference type="EMBL" id="EOR94444.1"/>
    </source>
</evidence>
<keyword evidence="3" id="KW-0472">Membrane</keyword>
<evidence type="ECO:0000256" key="1">
    <source>
        <dbReference type="HAMAP-Rule" id="MF_00991"/>
    </source>
</evidence>
<name>R9GZM4_9SPHI</name>
<evidence type="ECO:0000313" key="6">
    <source>
        <dbReference type="Proteomes" id="UP000014174"/>
    </source>
</evidence>
<keyword evidence="1" id="KW-0378">Hydrolase</keyword>
<keyword evidence="1" id="KW-0474">Menaquinone biosynthesis</keyword>
<dbReference type="OrthoDB" id="9788270at2"/>
<dbReference type="GO" id="GO:0005829">
    <property type="term" value="C:cytosol"/>
    <property type="evidence" value="ECO:0007669"/>
    <property type="project" value="TreeGrafter"/>
</dbReference>
<dbReference type="Proteomes" id="UP000014174">
    <property type="component" value="Unassembled WGS sequence"/>
</dbReference>
<dbReference type="GO" id="GO:0009116">
    <property type="term" value="P:nucleoside metabolic process"/>
    <property type="evidence" value="ECO:0007669"/>
    <property type="project" value="InterPro"/>
</dbReference>
<comment type="caution">
    <text evidence="5">The sequence shown here is derived from an EMBL/GenBank/DDBJ whole genome shotgun (WGS) entry which is preliminary data.</text>
</comment>
<dbReference type="PANTHER" id="PTHR46832">
    <property type="entry name" value="5'-METHYLTHIOADENOSINE/S-ADENOSYLHOMOCYSTEINE NUCLEOSIDASE"/>
    <property type="match status" value="1"/>
</dbReference>
<dbReference type="GO" id="GO:0008782">
    <property type="term" value="F:adenosylhomocysteine nucleosidase activity"/>
    <property type="evidence" value="ECO:0007669"/>
    <property type="project" value="TreeGrafter"/>
</dbReference>
<dbReference type="GO" id="GO:0008930">
    <property type="term" value="F:methylthioadenosine nucleosidase activity"/>
    <property type="evidence" value="ECO:0007669"/>
    <property type="project" value="TreeGrafter"/>
</dbReference>
<dbReference type="Gene3D" id="3.40.50.1580">
    <property type="entry name" value="Nucleoside phosphorylase domain"/>
    <property type="match status" value="1"/>
</dbReference>
<dbReference type="AlphaFoldDB" id="R9GZM4"/>
<keyword evidence="3" id="KW-1133">Transmembrane helix</keyword>
<keyword evidence="6" id="KW-1185">Reference proteome</keyword>
<dbReference type="Pfam" id="PF01048">
    <property type="entry name" value="PNP_UDP_1"/>
    <property type="match status" value="1"/>
</dbReference>
<dbReference type="PANTHER" id="PTHR46832:SF2">
    <property type="entry name" value="FUTALOSINE HYDROLASE"/>
    <property type="match status" value="1"/>
</dbReference>
<comment type="pathway">
    <text evidence="1">Quinol/quinone metabolism; menaquinone biosynthesis.</text>
</comment>
<comment type="catalytic activity">
    <reaction evidence="1">
        <text>futalosine + H2O = dehypoxanthine futalosine + hypoxanthine</text>
        <dbReference type="Rhea" id="RHEA:25904"/>
        <dbReference type="ChEBI" id="CHEBI:15377"/>
        <dbReference type="ChEBI" id="CHEBI:17368"/>
        <dbReference type="ChEBI" id="CHEBI:58863"/>
        <dbReference type="ChEBI" id="CHEBI:58864"/>
        <dbReference type="EC" id="3.2.2.26"/>
    </reaction>
</comment>
<dbReference type="EC" id="3.2.2.26" evidence="1 2"/>
<evidence type="ECO:0000259" key="4">
    <source>
        <dbReference type="Pfam" id="PF01048"/>
    </source>
</evidence>
<feature type="transmembrane region" description="Helical" evidence="3">
    <location>
        <begin position="34"/>
        <end position="54"/>
    </location>
</feature>
<reference evidence="5 6" key="1">
    <citation type="journal article" date="2013" name="Genome Announc.">
        <title>Draft Genome Sequence of Arcticibacter svalbardensis Strain MN12-7T, a Member of the Family Sphingobacteriaceae Isolated from an Arctic Soil Sample.</title>
        <authorList>
            <person name="Shivaji S."/>
            <person name="Ara S."/>
            <person name="Prasad S."/>
            <person name="Manasa B.P."/>
            <person name="Begum Z."/>
            <person name="Singh A."/>
            <person name="Kumar Pinnaka A."/>
        </authorList>
    </citation>
    <scope>NUCLEOTIDE SEQUENCE [LARGE SCALE GENOMIC DNA]</scope>
    <source>
        <strain evidence="5 6">MN12-7</strain>
    </source>
</reference>
<organism evidence="5 6">
    <name type="scientific">Arcticibacter svalbardensis MN12-7</name>
    <dbReference type="NCBI Taxonomy" id="1150600"/>
    <lineage>
        <taxon>Bacteria</taxon>
        <taxon>Pseudomonadati</taxon>
        <taxon>Bacteroidota</taxon>
        <taxon>Sphingobacteriia</taxon>
        <taxon>Sphingobacteriales</taxon>
        <taxon>Sphingobacteriaceae</taxon>
        <taxon>Arcticibacter</taxon>
    </lineage>
</organism>
<protein>
    <recommendedName>
        <fullName evidence="1 2">Futalosine hydrolase</fullName>
        <shortName evidence="1">FL hydrolase</shortName>
        <ecNumber evidence="1 2">3.2.2.26</ecNumber>
    </recommendedName>
    <alternativeName>
        <fullName evidence="1">Futalosine nucleosidase</fullName>
    </alternativeName>
    <alternativeName>
        <fullName evidence="1">Menaquinone biosynthetic enzyme MqnB</fullName>
    </alternativeName>
</protein>
<dbReference type="HAMAP" id="MF_00991">
    <property type="entry name" value="MqnB"/>
    <property type="match status" value="1"/>
</dbReference>
<proteinExistence type="inferred from homology"/>
<keyword evidence="3" id="KW-0812">Transmembrane</keyword>
<dbReference type="NCBIfam" id="TIGR03664">
    <property type="entry name" value="fut_nucase"/>
    <property type="match status" value="1"/>
</dbReference>
<dbReference type="RefSeq" id="WP_016195664.1">
    <property type="nucleotide sequence ID" value="NZ_AQPN01000085.1"/>
</dbReference>
<dbReference type="eggNOG" id="COG0775">
    <property type="taxonomic scope" value="Bacteria"/>
</dbReference>
<comment type="function">
    <text evidence="1">Catalyzes the hydrolysis of futalosine (FL) to dehypoxanthine futalosine (DHFL) and hypoxanthine, a step in the biosynthesis of menaquinone (MK, vitamin K2).</text>
</comment>
<evidence type="ECO:0000256" key="3">
    <source>
        <dbReference type="SAM" id="Phobius"/>
    </source>
</evidence>
<dbReference type="UniPathway" id="UPA00079"/>
<dbReference type="GO" id="GO:0009234">
    <property type="term" value="P:menaquinone biosynthetic process"/>
    <property type="evidence" value="ECO:0007669"/>
    <property type="project" value="UniProtKB-UniRule"/>
</dbReference>
<dbReference type="PATRIC" id="fig|1150600.3.peg.2407"/>
<comment type="similarity">
    <text evidence="1">Belongs to the PNP/UDP phosphorylase family. Futalosine hydrolase subfamily.</text>
</comment>